<evidence type="ECO:0000256" key="4">
    <source>
        <dbReference type="RuleBase" id="RU000363"/>
    </source>
</evidence>
<evidence type="ECO:0000256" key="1">
    <source>
        <dbReference type="ARBA" id="ARBA00006484"/>
    </source>
</evidence>
<dbReference type="PRINTS" id="PR00080">
    <property type="entry name" value="SDRFAMILY"/>
</dbReference>
<evidence type="ECO:0000256" key="5">
    <source>
        <dbReference type="RuleBase" id="RU369024"/>
    </source>
</evidence>
<dbReference type="Gene3D" id="3.40.50.720">
    <property type="entry name" value="NAD(P)-binding Rossmann-like Domain"/>
    <property type="match status" value="1"/>
</dbReference>
<dbReference type="GO" id="GO:0016020">
    <property type="term" value="C:membrane"/>
    <property type="evidence" value="ECO:0007669"/>
    <property type="project" value="TreeGrafter"/>
</dbReference>
<evidence type="ECO:0000313" key="6">
    <source>
        <dbReference type="EMBL" id="KAK4411355.1"/>
    </source>
</evidence>
<dbReference type="Pfam" id="PF00106">
    <property type="entry name" value="adh_short"/>
    <property type="match status" value="1"/>
</dbReference>
<comment type="caution">
    <text evidence="6">The sequence shown here is derived from an EMBL/GenBank/DDBJ whole genome shotgun (WGS) entry which is preliminary data.</text>
</comment>
<dbReference type="SUPFAM" id="SSF51735">
    <property type="entry name" value="NAD(P)-binding Rossmann-fold domains"/>
    <property type="match status" value="1"/>
</dbReference>
<dbReference type="InterPro" id="IPR036291">
    <property type="entry name" value="NAD(P)-bd_dom_sf"/>
</dbReference>
<dbReference type="CDD" id="cd05324">
    <property type="entry name" value="carb_red_PTCR-like_SDR_c"/>
    <property type="match status" value="1"/>
</dbReference>
<dbReference type="InterPro" id="IPR045313">
    <property type="entry name" value="CBR1-like"/>
</dbReference>
<gene>
    <name evidence="6" type="ORF">Sango_0208500</name>
</gene>
<name>A0AAE1XGC3_9LAMI</name>
<accession>A0AAE1XGC3</accession>
<protein>
    <recommendedName>
        <fullName evidence="5">Short-chain dehydrogenase/reductase</fullName>
        <ecNumber evidence="5">1.1.1.-</ecNumber>
    </recommendedName>
</protein>
<dbReference type="EC" id="1.1.1.-" evidence="5"/>
<evidence type="ECO:0000256" key="2">
    <source>
        <dbReference type="ARBA" id="ARBA00022857"/>
    </source>
</evidence>
<evidence type="ECO:0000313" key="7">
    <source>
        <dbReference type="Proteomes" id="UP001289374"/>
    </source>
</evidence>
<dbReference type="AlphaFoldDB" id="A0AAE1XGC3"/>
<keyword evidence="2 5" id="KW-0521">NADP</keyword>
<comment type="similarity">
    <text evidence="1 4">Belongs to the short-chain dehydrogenases/reductases (SDR) family.</text>
</comment>
<dbReference type="FunFam" id="3.40.50.720:FF:000312">
    <property type="entry name" value="(+)-neomenthol dehydrogenase"/>
    <property type="match status" value="1"/>
</dbReference>
<keyword evidence="7" id="KW-1185">Reference proteome</keyword>
<dbReference type="InterPro" id="IPR002347">
    <property type="entry name" value="SDR_fam"/>
</dbReference>
<dbReference type="GO" id="GO:0016616">
    <property type="term" value="F:oxidoreductase activity, acting on the CH-OH group of donors, NAD or NADP as acceptor"/>
    <property type="evidence" value="ECO:0007669"/>
    <property type="project" value="InterPro"/>
</dbReference>
<dbReference type="PRINTS" id="PR00081">
    <property type="entry name" value="GDHRDH"/>
</dbReference>
<reference evidence="6" key="2">
    <citation type="journal article" date="2024" name="Plant">
        <title>Genomic evolution and insights into agronomic trait innovations of Sesamum species.</title>
        <authorList>
            <person name="Miao H."/>
            <person name="Wang L."/>
            <person name="Qu L."/>
            <person name="Liu H."/>
            <person name="Sun Y."/>
            <person name="Le M."/>
            <person name="Wang Q."/>
            <person name="Wei S."/>
            <person name="Zheng Y."/>
            <person name="Lin W."/>
            <person name="Duan Y."/>
            <person name="Cao H."/>
            <person name="Xiong S."/>
            <person name="Wang X."/>
            <person name="Wei L."/>
            <person name="Li C."/>
            <person name="Ma Q."/>
            <person name="Ju M."/>
            <person name="Zhao R."/>
            <person name="Li G."/>
            <person name="Mu C."/>
            <person name="Tian Q."/>
            <person name="Mei H."/>
            <person name="Zhang T."/>
            <person name="Gao T."/>
            <person name="Zhang H."/>
        </authorList>
    </citation>
    <scope>NUCLEOTIDE SEQUENCE</scope>
    <source>
        <strain evidence="6">K16</strain>
    </source>
</reference>
<dbReference type="PANTHER" id="PTHR43490:SF98">
    <property type="entry name" value="OS02G0640600 PROTEIN"/>
    <property type="match status" value="1"/>
</dbReference>
<dbReference type="EMBL" id="JACGWL010000001">
    <property type="protein sequence ID" value="KAK4411355.1"/>
    <property type="molecule type" value="Genomic_DNA"/>
</dbReference>
<keyword evidence="3 5" id="KW-0560">Oxidoreductase</keyword>
<reference evidence="6" key="1">
    <citation type="submission" date="2020-06" db="EMBL/GenBank/DDBJ databases">
        <authorList>
            <person name="Li T."/>
            <person name="Hu X."/>
            <person name="Zhang T."/>
            <person name="Song X."/>
            <person name="Zhang H."/>
            <person name="Dai N."/>
            <person name="Sheng W."/>
            <person name="Hou X."/>
            <person name="Wei L."/>
        </authorList>
    </citation>
    <scope>NUCLEOTIDE SEQUENCE</scope>
    <source>
        <strain evidence="6">K16</strain>
        <tissue evidence="6">Leaf</tissue>
    </source>
</reference>
<proteinExistence type="inferred from homology"/>
<evidence type="ECO:0000256" key="3">
    <source>
        <dbReference type="ARBA" id="ARBA00023002"/>
    </source>
</evidence>
<dbReference type="Proteomes" id="UP001289374">
    <property type="component" value="Unassembled WGS sequence"/>
</dbReference>
<sequence>MLTRGRPEIGVQSTTPQEENYQHKNSEFPFMAEVTKKYAVVTGANKGIGLEVCRQLATQGITVVLTARNQKRGLEAVEKLKASSHSGSIIFHQLDVTDLASIASLAEFIKSQFGKLDILVNNAGIGGVTVDSDAVSAGAASETGAGVNWTEVVTQTYDSAAECFQTNYYGAKRTAEALLPLLQLSDSPRIVNVSSLLGKLKVYSTMFKTSQKREIDQVLNEFLKDFKEGCLEAKGWSGAYMVSKAAINAYTRILAKKYPNFQINSVCPGYVKTDINFNTGYLTVEEGAESLVRLAVLPDDGPSGLFFDRKEVSSVDE</sequence>
<dbReference type="PANTHER" id="PTHR43490">
    <property type="entry name" value="(+)-NEOMENTHOL DEHYDROGENASE"/>
    <property type="match status" value="1"/>
</dbReference>
<organism evidence="6 7">
    <name type="scientific">Sesamum angolense</name>
    <dbReference type="NCBI Taxonomy" id="2727404"/>
    <lineage>
        <taxon>Eukaryota</taxon>
        <taxon>Viridiplantae</taxon>
        <taxon>Streptophyta</taxon>
        <taxon>Embryophyta</taxon>
        <taxon>Tracheophyta</taxon>
        <taxon>Spermatophyta</taxon>
        <taxon>Magnoliopsida</taxon>
        <taxon>eudicotyledons</taxon>
        <taxon>Gunneridae</taxon>
        <taxon>Pentapetalae</taxon>
        <taxon>asterids</taxon>
        <taxon>lamiids</taxon>
        <taxon>Lamiales</taxon>
        <taxon>Pedaliaceae</taxon>
        <taxon>Sesamum</taxon>
    </lineage>
</organism>